<evidence type="ECO:0000256" key="2">
    <source>
        <dbReference type="ARBA" id="ARBA00022536"/>
    </source>
</evidence>
<dbReference type="STRING" id="6182.A0A4Z2DSX3"/>
<evidence type="ECO:0000256" key="1">
    <source>
        <dbReference type="ARBA" id="ARBA00022473"/>
    </source>
</evidence>
<dbReference type="GO" id="GO:0007154">
    <property type="term" value="P:cell communication"/>
    <property type="evidence" value="ECO:0007669"/>
    <property type="project" value="InterPro"/>
</dbReference>
<evidence type="ECO:0000259" key="7">
    <source>
        <dbReference type="PROSITE" id="PS50026"/>
    </source>
</evidence>
<dbReference type="Gene3D" id="2.10.25.10">
    <property type="entry name" value="Laminin"/>
    <property type="match status" value="1"/>
</dbReference>
<dbReference type="AlphaFoldDB" id="A0A4Z2DSX3"/>
<dbReference type="CDD" id="cd00055">
    <property type="entry name" value="EGF_Lam"/>
    <property type="match status" value="1"/>
</dbReference>
<evidence type="ECO:0000256" key="5">
    <source>
        <dbReference type="PROSITE-ProRule" id="PRU00076"/>
    </source>
</evidence>
<protein>
    <submittedName>
        <fullName evidence="8">Delta-like protein</fullName>
    </submittedName>
</protein>
<dbReference type="PANTHER" id="PTHR11412:SF171">
    <property type="entry name" value="PREGNANCY ZONE PROTEIN-LIKE PROTEIN"/>
    <property type="match status" value="1"/>
</dbReference>
<name>A0A4Z2DSX3_SCHJA</name>
<dbReference type="GO" id="GO:0016020">
    <property type="term" value="C:membrane"/>
    <property type="evidence" value="ECO:0007669"/>
    <property type="project" value="InterPro"/>
</dbReference>
<keyword evidence="3" id="KW-0677">Repeat</keyword>
<dbReference type="InterPro" id="IPR000742">
    <property type="entry name" value="EGF"/>
</dbReference>
<feature type="domain" description="EGF-like" evidence="7">
    <location>
        <begin position="665"/>
        <end position="698"/>
    </location>
</feature>
<organism evidence="8 9">
    <name type="scientific">Schistosoma japonicum</name>
    <name type="common">Blood fluke</name>
    <dbReference type="NCBI Taxonomy" id="6182"/>
    <lineage>
        <taxon>Eukaryota</taxon>
        <taxon>Metazoa</taxon>
        <taxon>Spiralia</taxon>
        <taxon>Lophotrochozoa</taxon>
        <taxon>Platyhelminthes</taxon>
        <taxon>Trematoda</taxon>
        <taxon>Digenea</taxon>
        <taxon>Strigeidida</taxon>
        <taxon>Schistosomatoidea</taxon>
        <taxon>Schistosomatidae</taxon>
        <taxon>Schistosoma</taxon>
    </lineage>
</organism>
<evidence type="ECO:0000256" key="4">
    <source>
        <dbReference type="ARBA" id="ARBA00023157"/>
    </source>
</evidence>
<dbReference type="SMART" id="SM00181">
    <property type="entry name" value="EGF"/>
    <property type="match status" value="2"/>
</dbReference>
<dbReference type="InterPro" id="IPR001774">
    <property type="entry name" value="DSL"/>
</dbReference>
<reference evidence="8 9" key="1">
    <citation type="submission" date="2019-03" db="EMBL/GenBank/DDBJ databases">
        <title>An improved genome assembly of the fluke Schistosoma japonicum.</title>
        <authorList>
            <person name="Hu W."/>
            <person name="Luo F."/>
            <person name="Yin M."/>
            <person name="Mo X."/>
            <person name="Sun C."/>
            <person name="Wu Q."/>
            <person name="Zhu B."/>
            <person name="Xiang M."/>
            <person name="Wang J."/>
            <person name="Wang Y."/>
            <person name="Zhang T."/>
            <person name="Xu B."/>
            <person name="Zheng H."/>
            <person name="Feng Z."/>
        </authorList>
    </citation>
    <scope>NUCLEOTIDE SEQUENCE [LARGE SCALE GENOMIC DNA]</scope>
    <source>
        <strain evidence="8">HuSjv2</strain>
        <tissue evidence="8">Worms</tissue>
    </source>
</reference>
<feature type="region of interest" description="Disordered" evidence="6">
    <location>
        <begin position="739"/>
        <end position="772"/>
    </location>
</feature>
<proteinExistence type="predicted"/>
<evidence type="ECO:0000256" key="6">
    <source>
        <dbReference type="SAM" id="MobiDB-lite"/>
    </source>
</evidence>
<gene>
    <name evidence="8" type="ORF">EWB00_007049</name>
</gene>
<dbReference type="PROSITE" id="PS01186">
    <property type="entry name" value="EGF_2"/>
    <property type="match status" value="1"/>
</dbReference>
<dbReference type="Gene3D" id="2.60.40.1930">
    <property type="match status" value="1"/>
</dbReference>
<keyword evidence="2 5" id="KW-0245">EGF-like domain</keyword>
<dbReference type="InterPro" id="IPR041555">
    <property type="entry name" value="MG3"/>
</dbReference>
<dbReference type="PROSITE" id="PS50026">
    <property type="entry name" value="EGF_3"/>
    <property type="match status" value="1"/>
</dbReference>
<dbReference type="InterPro" id="IPR002049">
    <property type="entry name" value="LE_dom"/>
</dbReference>
<keyword evidence="1" id="KW-0217">Developmental protein</keyword>
<feature type="compositionally biased region" description="Basic and acidic residues" evidence="6">
    <location>
        <begin position="739"/>
        <end position="755"/>
    </location>
</feature>
<comment type="caution">
    <text evidence="5">Lacks conserved residue(s) required for the propagation of feature annotation.</text>
</comment>
<dbReference type="Gene3D" id="2.60.40.1940">
    <property type="match status" value="1"/>
</dbReference>
<dbReference type="PANTHER" id="PTHR11412">
    <property type="entry name" value="MACROGLOBULIN / COMPLEMENT"/>
    <property type="match status" value="1"/>
</dbReference>
<feature type="compositionally biased region" description="Polar residues" evidence="6">
    <location>
        <begin position="878"/>
        <end position="892"/>
    </location>
</feature>
<feature type="region of interest" description="Disordered" evidence="6">
    <location>
        <begin position="870"/>
        <end position="892"/>
    </location>
</feature>
<sequence>MASDTLSTYHSDSVNVTYVILPTEFYLGQTNLITVRSRQSNTRLHISMNITELTNLIENDDITYNLVQLNSTDNWYGLDIPYEIPFIFTHDDTLWVKLIFNFTHCLNNSQVINSNYSDLCDNFKHTEVIHSIQLKQPSIIIIGETDKPIYRPNEIVHFRFLTINLNSLSTQSSSKPLPKQKLLLKKGLKGELKQMNIGELVKWENIIYDEIIITDPMDNRVKQWLNITPDKIIHLQYKILNNAKEGRWKLQATVRQYYKEIIEFTVKKYTLPKFTVDLATPQQFTVKSEYVQYSICAKYTNGPPLKGYAKTILCVCNEYIWDNHFNKLDDEKILDIMLSNPKCPHDNYETNSRPCIITNQILGIDGCTIFNISTNNFALSTNKYTKWNQKSMLCSVVEEDSTNSKLYHCLKGDEIQVNQPSLKLELPSVYKSKLPINGKVKLINIGDTTNYSIKISVSDQKWGCYWRDSGDTGIEHYLNILPINSSNEIIIHIPPIQSQHSISIEAELIQFASILPSMNSSLDKEKNVDDINSFQQLHNSKSSNYMYWSQKSWSNNERIIDSVILRSWDSVSKHYLQLWPPIDTIVTTCPNIVKLTLLSNLRLSDKTIFIESVIRGKHQTIIISPSITNDDNCIDRDDELGHYKCLHINSSAIECLPGWSGENCLVPVCSIECSKRGGFCSKPNQCQCKSGWTGQRCDQCIKRENCLHGNCLLGNDCVCTSGWTGYVCDTKKVVHETFEDDSETNHTESKDKENNYENDDLDKLTTTQSPLPMNTTPIRTLYQRNIEFSIDGSWGPQFTAILYIHHQLDDMSPEIISTQLTIEKIDNCSSNAIAIQSKSNRTNLKFSQTIADPGEKVKLIILPEGISSLDEKLDDSHQPNNSIQLNDNKVNY</sequence>
<dbReference type="InterPro" id="IPR050473">
    <property type="entry name" value="A2M/Complement_sys"/>
</dbReference>
<evidence type="ECO:0000256" key="3">
    <source>
        <dbReference type="ARBA" id="ARBA00022737"/>
    </source>
</evidence>
<accession>A0A4Z2DSX3</accession>
<dbReference type="PROSITE" id="PS00022">
    <property type="entry name" value="EGF_1"/>
    <property type="match status" value="1"/>
</dbReference>
<dbReference type="Proteomes" id="UP000311919">
    <property type="component" value="Unassembled WGS sequence"/>
</dbReference>
<evidence type="ECO:0000313" key="9">
    <source>
        <dbReference type="Proteomes" id="UP000311919"/>
    </source>
</evidence>
<keyword evidence="4 5" id="KW-1015">Disulfide bond</keyword>
<dbReference type="OrthoDB" id="6277518at2759"/>
<keyword evidence="9" id="KW-1185">Reference proteome</keyword>
<dbReference type="Gene3D" id="2.10.25.140">
    <property type="match status" value="1"/>
</dbReference>
<evidence type="ECO:0000313" key="8">
    <source>
        <dbReference type="EMBL" id="TNN19569.1"/>
    </source>
</evidence>
<feature type="disulfide bond" evidence="5">
    <location>
        <begin position="688"/>
        <end position="697"/>
    </location>
</feature>
<dbReference type="EMBL" id="SKCS01000041">
    <property type="protein sequence ID" value="TNN19569.1"/>
    <property type="molecule type" value="Genomic_DNA"/>
</dbReference>
<dbReference type="Pfam" id="PF17791">
    <property type="entry name" value="MG3"/>
    <property type="match status" value="1"/>
</dbReference>
<dbReference type="Pfam" id="PF01414">
    <property type="entry name" value="DSL"/>
    <property type="match status" value="1"/>
</dbReference>
<comment type="caution">
    <text evidence="8">The sequence shown here is derived from an EMBL/GenBank/DDBJ whole genome shotgun (WGS) entry which is preliminary data.</text>
</comment>